<accession>W7XEN2</accession>
<evidence type="ECO:0000313" key="3">
    <source>
        <dbReference type="Proteomes" id="UP000009168"/>
    </source>
</evidence>
<feature type="signal peptide" evidence="1">
    <location>
        <begin position="1"/>
        <end position="18"/>
    </location>
</feature>
<evidence type="ECO:0000313" key="2">
    <source>
        <dbReference type="EMBL" id="EWS72341.1"/>
    </source>
</evidence>
<dbReference type="Proteomes" id="UP000009168">
    <property type="component" value="Unassembled WGS sequence"/>
</dbReference>
<reference evidence="3" key="1">
    <citation type="journal article" date="2006" name="PLoS Biol.">
        <title>Macronuclear genome sequence of the ciliate Tetrahymena thermophila, a model eukaryote.</title>
        <authorList>
            <person name="Eisen J.A."/>
            <person name="Coyne R.S."/>
            <person name="Wu M."/>
            <person name="Wu D."/>
            <person name="Thiagarajan M."/>
            <person name="Wortman J.R."/>
            <person name="Badger J.H."/>
            <person name="Ren Q."/>
            <person name="Amedeo P."/>
            <person name="Jones K.M."/>
            <person name="Tallon L.J."/>
            <person name="Delcher A.L."/>
            <person name="Salzberg S.L."/>
            <person name="Silva J.C."/>
            <person name="Haas B.J."/>
            <person name="Majoros W.H."/>
            <person name="Farzad M."/>
            <person name="Carlton J.M."/>
            <person name="Smith R.K. Jr."/>
            <person name="Garg J."/>
            <person name="Pearlman R.E."/>
            <person name="Karrer K.M."/>
            <person name="Sun L."/>
            <person name="Manning G."/>
            <person name="Elde N.C."/>
            <person name="Turkewitz A.P."/>
            <person name="Asai D.J."/>
            <person name="Wilkes D.E."/>
            <person name="Wang Y."/>
            <person name="Cai H."/>
            <person name="Collins K."/>
            <person name="Stewart B.A."/>
            <person name="Lee S.R."/>
            <person name="Wilamowska K."/>
            <person name="Weinberg Z."/>
            <person name="Ruzzo W.L."/>
            <person name="Wloga D."/>
            <person name="Gaertig J."/>
            <person name="Frankel J."/>
            <person name="Tsao C.-C."/>
            <person name="Gorovsky M.A."/>
            <person name="Keeling P.J."/>
            <person name="Waller R.F."/>
            <person name="Patron N.J."/>
            <person name="Cherry J.M."/>
            <person name="Stover N.A."/>
            <person name="Krieger C.J."/>
            <person name="del Toro C."/>
            <person name="Ryder H.F."/>
            <person name="Williamson S.C."/>
            <person name="Barbeau R.A."/>
            <person name="Hamilton E.P."/>
            <person name="Orias E."/>
        </authorList>
    </citation>
    <scope>NUCLEOTIDE SEQUENCE [LARGE SCALE GENOMIC DNA]</scope>
    <source>
        <strain evidence="3">SB210</strain>
    </source>
</reference>
<dbReference type="EMBL" id="GG662504">
    <property type="protein sequence ID" value="EWS72341.1"/>
    <property type="molecule type" value="Genomic_DNA"/>
</dbReference>
<dbReference type="AlphaFoldDB" id="W7XEN2"/>
<dbReference type="KEGG" id="tet:TTHERM_000444609"/>
<protein>
    <recommendedName>
        <fullName evidence="4">Transmembrane protein</fullName>
    </recommendedName>
</protein>
<keyword evidence="3" id="KW-1185">Reference proteome</keyword>
<evidence type="ECO:0000256" key="1">
    <source>
        <dbReference type="SAM" id="SignalP"/>
    </source>
</evidence>
<evidence type="ECO:0008006" key="4">
    <source>
        <dbReference type="Google" id="ProtNLM"/>
    </source>
</evidence>
<gene>
    <name evidence="2" type="ORF">TTHERM_000444609</name>
</gene>
<organism evidence="2 3">
    <name type="scientific">Tetrahymena thermophila (strain SB210)</name>
    <dbReference type="NCBI Taxonomy" id="312017"/>
    <lineage>
        <taxon>Eukaryota</taxon>
        <taxon>Sar</taxon>
        <taxon>Alveolata</taxon>
        <taxon>Ciliophora</taxon>
        <taxon>Intramacronucleata</taxon>
        <taxon>Oligohymenophorea</taxon>
        <taxon>Hymenostomatida</taxon>
        <taxon>Tetrahymenina</taxon>
        <taxon>Tetrahymenidae</taxon>
        <taxon>Tetrahymena</taxon>
    </lineage>
</organism>
<sequence>MKIIIFLLIAILFSINRAQQYTVDINQAYVDCITGCLVQEQTCNNLADCSSQKAQYQKCSLSNRNYCLISTPYQCNKVCVTFTPTAEFQSYLQCRLRCYLQNLSISILWIIMINLVIQNL</sequence>
<feature type="chain" id="PRO_5004903697" description="Transmembrane protein" evidence="1">
    <location>
        <begin position="19"/>
        <end position="120"/>
    </location>
</feature>
<keyword evidence="1" id="KW-0732">Signal</keyword>
<dbReference type="GeneID" id="24439015"/>
<dbReference type="InParanoid" id="W7XEN2"/>
<proteinExistence type="predicted"/>
<name>W7XEN2_TETTS</name>
<dbReference type="RefSeq" id="XP_012655118.1">
    <property type="nucleotide sequence ID" value="XM_012799664.1"/>
</dbReference>